<reference evidence="1 2" key="1">
    <citation type="submission" date="2011-08" db="EMBL/GenBank/DDBJ databases">
        <title>The Genome Sequence of Clostridium orbiscindens 1_3_50AFAA.</title>
        <authorList>
            <consortium name="The Broad Institute Genome Sequencing Platform"/>
            <person name="Earl A."/>
            <person name="Ward D."/>
            <person name="Feldgarden M."/>
            <person name="Gevers D."/>
            <person name="Daigneault M."/>
            <person name="Strauss J."/>
            <person name="Allen-Vercoe E."/>
            <person name="Young S.K."/>
            <person name="Zeng Q."/>
            <person name="Gargeya S."/>
            <person name="Fitzgerald M."/>
            <person name="Haas B."/>
            <person name="Abouelleil A."/>
            <person name="Alvarado L."/>
            <person name="Arachchi H.M."/>
            <person name="Berlin A."/>
            <person name="Brown A."/>
            <person name="Chapman S.B."/>
            <person name="Chen Z."/>
            <person name="Dunbar C."/>
            <person name="Freedman E."/>
            <person name="Gearin G."/>
            <person name="Gellesch M."/>
            <person name="Goldberg J."/>
            <person name="Griggs A."/>
            <person name="Gujja S."/>
            <person name="Heiman D."/>
            <person name="Howarth C."/>
            <person name="Larson L."/>
            <person name="Lui A."/>
            <person name="MacDonald P.J.P."/>
            <person name="Montmayeur A."/>
            <person name="Murphy C."/>
            <person name="Neiman D."/>
            <person name="Pearson M."/>
            <person name="Priest M."/>
            <person name="Roberts A."/>
            <person name="Saif S."/>
            <person name="Shea T."/>
            <person name="Shenoy N."/>
            <person name="Sisk P."/>
            <person name="Stolte C."/>
            <person name="Sykes S."/>
            <person name="Wortman J."/>
            <person name="Nusbaum C."/>
            <person name="Birren B."/>
        </authorList>
    </citation>
    <scope>NUCLEOTIDE SEQUENCE [LARGE SCALE GENOMIC DNA]</scope>
    <source>
        <strain evidence="1 2">1_3_50AFAA</strain>
    </source>
</reference>
<evidence type="ECO:0000313" key="2">
    <source>
        <dbReference type="Proteomes" id="UP000029585"/>
    </source>
</evidence>
<proteinExistence type="predicted"/>
<gene>
    <name evidence="1" type="ORF">HMPREF9460_02525</name>
</gene>
<evidence type="ECO:0000313" key="1">
    <source>
        <dbReference type="EMBL" id="KGF54834.1"/>
    </source>
</evidence>
<sequence>MDGAGWDTEMLVAYYCFVNLGWAPSRYDALPSREKRLVTEFALKSMRDQKEAQDRANRR</sequence>
<keyword evidence="2" id="KW-1185">Reference proteome</keyword>
<dbReference type="Proteomes" id="UP000029585">
    <property type="component" value="Unassembled WGS sequence"/>
</dbReference>
<organism evidence="1 2">
    <name type="scientific">Flavonifractor plautii 1_3_50AFAA</name>
    <dbReference type="NCBI Taxonomy" id="742738"/>
    <lineage>
        <taxon>Bacteria</taxon>
        <taxon>Bacillati</taxon>
        <taxon>Bacillota</taxon>
        <taxon>Clostridia</taxon>
        <taxon>Eubacteriales</taxon>
        <taxon>Oscillospiraceae</taxon>
        <taxon>Flavonifractor</taxon>
    </lineage>
</organism>
<dbReference type="EMBL" id="ADLO01000079">
    <property type="protein sequence ID" value="KGF54834.1"/>
    <property type="molecule type" value="Genomic_DNA"/>
</dbReference>
<dbReference type="AlphaFoldDB" id="A0A096DBG7"/>
<dbReference type="GeneID" id="63972511"/>
<dbReference type="RefSeq" id="WP_007495017.1">
    <property type="nucleotide sequence ID" value="NZ_KN174163.1"/>
</dbReference>
<protein>
    <submittedName>
        <fullName evidence="1">Uncharacterized protein</fullName>
    </submittedName>
</protein>
<dbReference type="HOGENOM" id="CLU_2988720_0_0_9"/>
<dbReference type="PATRIC" id="fig|742738.3.peg.2592"/>
<accession>A0A096DBG7</accession>
<name>A0A096DBG7_FLAPL</name>
<comment type="caution">
    <text evidence="1">The sequence shown here is derived from an EMBL/GenBank/DDBJ whole genome shotgun (WGS) entry which is preliminary data.</text>
</comment>